<comment type="caution">
    <text evidence="1">The sequence shown here is derived from an EMBL/GenBank/DDBJ whole genome shotgun (WGS) entry which is preliminary data.</text>
</comment>
<gene>
    <name evidence="1" type="ORF">E2C01_068465</name>
</gene>
<keyword evidence="2" id="KW-1185">Reference proteome</keyword>
<proteinExistence type="predicted"/>
<accession>A0A5B7HXY7</accession>
<dbReference type="Proteomes" id="UP000324222">
    <property type="component" value="Unassembled WGS sequence"/>
</dbReference>
<evidence type="ECO:0000313" key="2">
    <source>
        <dbReference type="Proteomes" id="UP000324222"/>
    </source>
</evidence>
<protein>
    <submittedName>
        <fullName evidence="1">Uncharacterized protein</fullName>
    </submittedName>
</protein>
<name>A0A5B7HXY7_PORTR</name>
<evidence type="ECO:0000313" key="1">
    <source>
        <dbReference type="EMBL" id="MPC74117.1"/>
    </source>
</evidence>
<organism evidence="1 2">
    <name type="scientific">Portunus trituberculatus</name>
    <name type="common">Swimming crab</name>
    <name type="synonym">Neptunus trituberculatus</name>
    <dbReference type="NCBI Taxonomy" id="210409"/>
    <lineage>
        <taxon>Eukaryota</taxon>
        <taxon>Metazoa</taxon>
        <taxon>Ecdysozoa</taxon>
        <taxon>Arthropoda</taxon>
        <taxon>Crustacea</taxon>
        <taxon>Multicrustacea</taxon>
        <taxon>Malacostraca</taxon>
        <taxon>Eumalacostraca</taxon>
        <taxon>Eucarida</taxon>
        <taxon>Decapoda</taxon>
        <taxon>Pleocyemata</taxon>
        <taxon>Brachyura</taxon>
        <taxon>Eubrachyura</taxon>
        <taxon>Portunoidea</taxon>
        <taxon>Portunidae</taxon>
        <taxon>Portuninae</taxon>
        <taxon>Portunus</taxon>
    </lineage>
</organism>
<dbReference type="AlphaFoldDB" id="A0A5B7HXY7"/>
<reference evidence="1 2" key="1">
    <citation type="submission" date="2019-05" db="EMBL/GenBank/DDBJ databases">
        <title>Another draft genome of Portunus trituberculatus and its Hox gene families provides insights of decapod evolution.</title>
        <authorList>
            <person name="Jeong J.-H."/>
            <person name="Song I."/>
            <person name="Kim S."/>
            <person name="Choi T."/>
            <person name="Kim D."/>
            <person name="Ryu S."/>
            <person name="Kim W."/>
        </authorList>
    </citation>
    <scope>NUCLEOTIDE SEQUENCE [LARGE SCALE GENOMIC DNA]</scope>
    <source>
        <tissue evidence="1">Muscle</tissue>
    </source>
</reference>
<sequence length="83" mass="9296">MSSENGHTTRIRQPLSLYRQCNHVLFDSPMAGGKEASPHCYRIKRRVKVSLNEDFLTNSTSATDEECSGIFPAPQTHVADRFG</sequence>
<dbReference type="EMBL" id="VSRR010038279">
    <property type="protein sequence ID" value="MPC74117.1"/>
    <property type="molecule type" value="Genomic_DNA"/>
</dbReference>